<dbReference type="Proteomes" id="UP000886689">
    <property type="component" value="Unassembled WGS sequence"/>
</dbReference>
<evidence type="ECO:0000256" key="1">
    <source>
        <dbReference type="SAM" id="Phobius"/>
    </source>
</evidence>
<name>A0A9D7K0X0_9PROT</name>
<keyword evidence="1" id="KW-0472">Membrane</keyword>
<gene>
    <name evidence="2" type="ORF">IPL58_03910</name>
</gene>
<dbReference type="InterPro" id="IPR019253">
    <property type="entry name" value="DUF2244_TM"/>
</dbReference>
<keyword evidence="1" id="KW-0812">Transmembrane</keyword>
<comment type="caution">
    <text evidence="2">The sequence shown here is derived from an EMBL/GenBank/DDBJ whole genome shotgun (WGS) entry which is preliminary data.</text>
</comment>
<reference evidence="2" key="1">
    <citation type="submission" date="2020-10" db="EMBL/GenBank/DDBJ databases">
        <title>Connecting structure to function with the recovery of over 1000 high-quality activated sludge metagenome-assembled genomes encoding full-length rRNA genes using long-read sequencing.</title>
        <authorList>
            <person name="Singleton C.M."/>
            <person name="Petriglieri F."/>
            <person name="Kristensen J.M."/>
            <person name="Kirkegaard R.H."/>
            <person name="Michaelsen T.Y."/>
            <person name="Andersen M.H."/>
            <person name="Karst S.M."/>
            <person name="Dueholm M.S."/>
            <person name="Nielsen P.H."/>
            <person name="Albertsen M."/>
        </authorList>
    </citation>
    <scope>NUCLEOTIDE SEQUENCE</scope>
    <source>
        <strain evidence="2">Hirt_18-Q3-R61-65_BATAC.395</strain>
    </source>
</reference>
<keyword evidence="1" id="KW-1133">Transmembrane helix</keyword>
<proteinExistence type="predicted"/>
<dbReference type="AlphaFoldDB" id="A0A9D7K0X0"/>
<evidence type="ECO:0000313" key="2">
    <source>
        <dbReference type="EMBL" id="MBK8523329.1"/>
    </source>
</evidence>
<dbReference type="Pfam" id="PF10003">
    <property type="entry name" value="DUF2244"/>
    <property type="match status" value="1"/>
</dbReference>
<protein>
    <submittedName>
        <fullName evidence="2">DUF2244 domain-containing protein</fullName>
    </submittedName>
</protein>
<sequence length="156" mass="17763">MALLVRETLSGQAWVARRNPMLSSLQARRLTLAAAGISGGIALIFSAFGAWPVLPFAGIEIGALWLALRHLQRQAGDEERIDIDATTIRVTRRSEDRCDQDEFSRYWARLRVDRPPDKQTFRLFLRSHGRETEIGRLLTDTQKIVLEKDLRKHLGT</sequence>
<accession>A0A9D7K0X0</accession>
<organism evidence="2 3">
    <name type="scientific">Candidatus Proximibacter danicus</name>
    <dbReference type="NCBI Taxonomy" id="2954365"/>
    <lineage>
        <taxon>Bacteria</taxon>
        <taxon>Pseudomonadati</taxon>
        <taxon>Pseudomonadota</taxon>
        <taxon>Betaproteobacteria</taxon>
        <taxon>Candidatus Proximibacter</taxon>
    </lineage>
</organism>
<evidence type="ECO:0000313" key="3">
    <source>
        <dbReference type="Proteomes" id="UP000886689"/>
    </source>
</evidence>
<feature type="transmembrane region" description="Helical" evidence="1">
    <location>
        <begin position="30"/>
        <end position="48"/>
    </location>
</feature>
<dbReference type="EMBL" id="JADJUC010000003">
    <property type="protein sequence ID" value="MBK8523329.1"/>
    <property type="molecule type" value="Genomic_DNA"/>
</dbReference>